<dbReference type="Proteomes" id="UP000464480">
    <property type="component" value="Chromosome"/>
</dbReference>
<dbReference type="AlphaFoldDB" id="A0A6I6Y791"/>
<reference evidence="1 2" key="1">
    <citation type="submission" date="2020-02" db="EMBL/GenBank/DDBJ databases">
        <title>Pseudomonas Putida W5 Complete Genome Assembly.</title>
        <authorList>
            <person name="Yuan Z.-C."/>
            <person name="Shaw G.A."/>
            <person name="Cusano A.D."/>
            <person name="Caddey B.J."/>
            <person name="Weselowski B.J."/>
        </authorList>
    </citation>
    <scope>NUCLEOTIDE SEQUENCE [LARGE SCALE GENOMIC DNA]</scope>
    <source>
        <strain evidence="1 2">W5</strain>
    </source>
</reference>
<sequence length="146" mass="16467">MEWLTKLFEGADWGARIPAYAGLLLSVWALWRGRTVVKVRLGNDPRDSTVVISNLSPHAIEITAVGLVEADGSLTRWAEDLGLNEEMPKRVDARSELVLQLDLDMTIRLAYEQKARGRGGCYVRVAGGRIYADPGRFQRWWWRALG</sequence>
<organism evidence="1 2">
    <name type="scientific">Pseudomonas putida</name>
    <name type="common">Arthrobacter siderocapsulatus</name>
    <dbReference type="NCBI Taxonomy" id="303"/>
    <lineage>
        <taxon>Bacteria</taxon>
        <taxon>Pseudomonadati</taxon>
        <taxon>Pseudomonadota</taxon>
        <taxon>Gammaproteobacteria</taxon>
        <taxon>Pseudomonadales</taxon>
        <taxon>Pseudomonadaceae</taxon>
        <taxon>Pseudomonas</taxon>
    </lineage>
</organism>
<dbReference type="EMBL" id="CP026115">
    <property type="protein sequence ID" value="QHG68074.1"/>
    <property type="molecule type" value="Genomic_DNA"/>
</dbReference>
<proteinExistence type="predicted"/>
<gene>
    <name evidence="1" type="ORF">C2H86_28145</name>
</gene>
<protein>
    <submittedName>
        <fullName evidence="1">Uncharacterized protein</fullName>
    </submittedName>
</protein>
<evidence type="ECO:0000313" key="1">
    <source>
        <dbReference type="EMBL" id="QHG68074.1"/>
    </source>
</evidence>
<name>A0A6I6Y791_PSEPU</name>
<accession>A0A6I6Y791</accession>
<evidence type="ECO:0000313" key="2">
    <source>
        <dbReference type="Proteomes" id="UP000464480"/>
    </source>
</evidence>
<dbReference type="RefSeq" id="WP_159412899.1">
    <property type="nucleotide sequence ID" value="NZ_CP026115.2"/>
</dbReference>